<dbReference type="VEuPathDB" id="FungiDB:VP01_333g14"/>
<keyword evidence="1" id="KW-0472">Membrane</keyword>
<keyword evidence="3" id="KW-1185">Reference proteome</keyword>
<keyword evidence="1" id="KW-1133">Transmembrane helix</keyword>
<dbReference type="PANTHER" id="PTHR40465">
    <property type="entry name" value="CHROMOSOME 1, WHOLE GENOME SHOTGUN SEQUENCE"/>
    <property type="match status" value="1"/>
</dbReference>
<evidence type="ECO:0000313" key="3">
    <source>
        <dbReference type="Proteomes" id="UP000037035"/>
    </source>
</evidence>
<feature type="transmembrane region" description="Helical" evidence="1">
    <location>
        <begin position="353"/>
        <end position="369"/>
    </location>
</feature>
<accession>A0A0L6UX51</accession>
<dbReference type="Proteomes" id="UP000037035">
    <property type="component" value="Unassembled WGS sequence"/>
</dbReference>
<dbReference type="OrthoDB" id="2496578at2759"/>
<protein>
    <submittedName>
        <fullName evidence="2">Uncharacterized protein</fullName>
    </submittedName>
</protein>
<dbReference type="AlphaFoldDB" id="A0A0L6UX51"/>
<dbReference type="EMBL" id="LAVV01008324">
    <property type="protein sequence ID" value="KNZ53118.1"/>
    <property type="molecule type" value="Genomic_DNA"/>
</dbReference>
<evidence type="ECO:0000256" key="1">
    <source>
        <dbReference type="SAM" id="Phobius"/>
    </source>
</evidence>
<organism evidence="2 3">
    <name type="scientific">Puccinia sorghi</name>
    <dbReference type="NCBI Taxonomy" id="27349"/>
    <lineage>
        <taxon>Eukaryota</taxon>
        <taxon>Fungi</taxon>
        <taxon>Dikarya</taxon>
        <taxon>Basidiomycota</taxon>
        <taxon>Pucciniomycotina</taxon>
        <taxon>Pucciniomycetes</taxon>
        <taxon>Pucciniales</taxon>
        <taxon>Pucciniaceae</taxon>
        <taxon>Puccinia</taxon>
    </lineage>
</organism>
<gene>
    <name evidence="2" type="ORF">VP01_333g14</name>
</gene>
<feature type="transmembrane region" description="Helical" evidence="1">
    <location>
        <begin position="155"/>
        <end position="172"/>
    </location>
</feature>
<feature type="transmembrane region" description="Helical" evidence="1">
    <location>
        <begin position="80"/>
        <end position="100"/>
    </location>
</feature>
<proteinExistence type="predicted"/>
<feature type="transmembrane region" description="Helical" evidence="1">
    <location>
        <begin position="49"/>
        <end position="68"/>
    </location>
</feature>
<name>A0A0L6UX51_9BASI</name>
<comment type="caution">
    <text evidence="2">The sequence shown here is derived from an EMBL/GenBank/DDBJ whole genome shotgun (WGS) entry which is preliminary data.</text>
</comment>
<dbReference type="PANTHER" id="PTHR40465:SF1">
    <property type="entry name" value="DUF6534 DOMAIN-CONTAINING PROTEIN"/>
    <property type="match status" value="1"/>
</dbReference>
<evidence type="ECO:0000313" key="2">
    <source>
        <dbReference type="EMBL" id="KNZ53118.1"/>
    </source>
</evidence>
<feature type="transmembrane region" description="Helical" evidence="1">
    <location>
        <begin position="21"/>
        <end position="43"/>
    </location>
</feature>
<reference evidence="2 3" key="1">
    <citation type="submission" date="2015-08" db="EMBL/GenBank/DDBJ databases">
        <title>Next Generation Sequencing and Analysis of the Genome of Puccinia sorghi L Schw, the Causal Agent of Maize Common Rust.</title>
        <authorList>
            <person name="Rochi L."/>
            <person name="Burguener G."/>
            <person name="Darino M."/>
            <person name="Turjanski A."/>
            <person name="Kreff E."/>
            <person name="Dieguez M.J."/>
            <person name="Sacco F."/>
        </authorList>
    </citation>
    <scope>NUCLEOTIDE SEQUENCE [LARGE SCALE GENOMIC DNA]</scope>
    <source>
        <strain evidence="2 3">RO10H11247</strain>
    </source>
</reference>
<sequence>MSVEAGLPKIHDRYDYVTYTLPGFVCVPLFLDFLKACYLIDAIEFRTGTYAAACFGGMVISEGIRVLYRFPQDSMIMRVLVLWVMASSLLHIRLVGFYLLDSPSQIVWFEYITYHYAVDGFRDVRQLNLVTPHLGYAILDSCKALGGNEIDASSSFLFGLISPFSLVLMSFYHDVSSRHLFFCYRLYVFSNRDWRGTSIAVLLTLGHQNSLPNYLCCFPWACEFCLMHQFFFALPITQQDNDWILTAVVELSSCTTYLLNRQISGDILITGSLLYFLGKQKTHYIKTKSLSFVFFTGTQPRCSWTDRSTPPSCVVSSNGSCCCLSKLGKSSLPDYGARYRIHRALGRTERTRNFVLLNVCTLAFFFGGLDVPAEGLKCFGLLRLISAQLYLLSIVSEVSHFPTKIFFAKVALFHTQLVTLNSRFDFAKAFAEDANKSLSRSFRMVSLICI</sequence>
<keyword evidence="1" id="KW-0812">Transmembrane</keyword>